<feature type="non-terminal residue" evidence="1">
    <location>
        <position position="24"/>
    </location>
</feature>
<name>A0A8S2UN88_9BILA</name>
<dbReference type="EMBL" id="CAJOBH010040426">
    <property type="protein sequence ID" value="CAF4325685.1"/>
    <property type="molecule type" value="Genomic_DNA"/>
</dbReference>
<accession>A0A8S2UN88</accession>
<reference evidence="1" key="1">
    <citation type="submission" date="2021-02" db="EMBL/GenBank/DDBJ databases">
        <authorList>
            <person name="Nowell W R."/>
        </authorList>
    </citation>
    <scope>NUCLEOTIDE SEQUENCE</scope>
</reference>
<proteinExistence type="predicted"/>
<sequence>MTTSSNFNKIPALNIDRRFRLRLK</sequence>
<comment type="caution">
    <text evidence="1">The sequence shown here is derived from an EMBL/GenBank/DDBJ whole genome shotgun (WGS) entry which is preliminary data.</text>
</comment>
<protein>
    <submittedName>
        <fullName evidence="1">Uncharacterized protein</fullName>
    </submittedName>
</protein>
<dbReference type="Proteomes" id="UP000681967">
    <property type="component" value="Unassembled WGS sequence"/>
</dbReference>
<evidence type="ECO:0000313" key="1">
    <source>
        <dbReference type="EMBL" id="CAF4325685.1"/>
    </source>
</evidence>
<gene>
    <name evidence="1" type="ORF">BYL167_LOCUS28465</name>
</gene>
<organism evidence="1 2">
    <name type="scientific">Rotaria magnacalcarata</name>
    <dbReference type="NCBI Taxonomy" id="392030"/>
    <lineage>
        <taxon>Eukaryota</taxon>
        <taxon>Metazoa</taxon>
        <taxon>Spiralia</taxon>
        <taxon>Gnathifera</taxon>
        <taxon>Rotifera</taxon>
        <taxon>Eurotatoria</taxon>
        <taxon>Bdelloidea</taxon>
        <taxon>Philodinida</taxon>
        <taxon>Philodinidae</taxon>
        <taxon>Rotaria</taxon>
    </lineage>
</organism>
<evidence type="ECO:0000313" key="2">
    <source>
        <dbReference type="Proteomes" id="UP000681967"/>
    </source>
</evidence>
<dbReference type="AlphaFoldDB" id="A0A8S2UN88"/>